<dbReference type="SUPFAM" id="SSF51905">
    <property type="entry name" value="FAD/NAD(P)-binding domain"/>
    <property type="match status" value="1"/>
</dbReference>
<dbReference type="GO" id="GO:0005737">
    <property type="term" value="C:cytoplasm"/>
    <property type="evidence" value="ECO:0007669"/>
    <property type="project" value="TreeGrafter"/>
</dbReference>
<evidence type="ECO:0000313" key="4">
    <source>
        <dbReference type="Proteomes" id="UP000215377"/>
    </source>
</evidence>
<evidence type="ECO:0000313" key="3">
    <source>
        <dbReference type="EMBL" id="OWU77749.1"/>
    </source>
</evidence>
<dbReference type="PANTHER" id="PTHR13847:SF289">
    <property type="entry name" value="GLYCINE OXIDASE"/>
    <property type="match status" value="1"/>
</dbReference>
<keyword evidence="4" id="KW-1185">Reference proteome</keyword>
<organism evidence="3 4">
    <name type="scientific">Marinibacterium profundimaris</name>
    <dbReference type="NCBI Taxonomy" id="1679460"/>
    <lineage>
        <taxon>Bacteria</taxon>
        <taxon>Pseudomonadati</taxon>
        <taxon>Pseudomonadota</taxon>
        <taxon>Alphaproteobacteria</taxon>
        <taxon>Rhodobacterales</taxon>
        <taxon>Paracoccaceae</taxon>
        <taxon>Marinibacterium</taxon>
    </lineage>
</organism>
<dbReference type="Pfam" id="PF01266">
    <property type="entry name" value="DAO"/>
    <property type="match status" value="1"/>
</dbReference>
<dbReference type="Proteomes" id="UP000215377">
    <property type="component" value="Unassembled WGS sequence"/>
</dbReference>
<evidence type="ECO:0000256" key="1">
    <source>
        <dbReference type="ARBA" id="ARBA00023002"/>
    </source>
</evidence>
<name>A0A225NSF6_9RHOB</name>
<dbReference type="RefSeq" id="WP_088648401.1">
    <property type="nucleotide sequence ID" value="NZ_AQQR01000001.1"/>
</dbReference>
<dbReference type="OrthoDB" id="9805337at2"/>
<evidence type="ECO:0000259" key="2">
    <source>
        <dbReference type="Pfam" id="PF01266"/>
    </source>
</evidence>
<protein>
    <recommendedName>
        <fullName evidence="2">FAD dependent oxidoreductase domain-containing protein</fullName>
    </recommendedName>
</protein>
<gene>
    <name evidence="3" type="ORF">ATO3_03540</name>
</gene>
<reference evidence="3 4" key="1">
    <citation type="submission" date="2013-04" db="EMBL/GenBank/DDBJ databases">
        <title>Oceanicola sp. 22II1-22F33 Genome Sequencing.</title>
        <authorList>
            <person name="Lai Q."/>
            <person name="Li G."/>
            <person name="Shao Z."/>
        </authorList>
    </citation>
    <scope>NUCLEOTIDE SEQUENCE [LARGE SCALE GENOMIC DNA]</scope>
    <source>
        <strain evidence="3 4">22II1-22F33</strain>
    </source>
</reference>
<dbReference type="EMBL" id="AQQR01000001">
    <property type="protein sequence ID" value="OWU77749.1"/>
    <property type="molecule type" value="Genomic_DNA"/>
</dbReference>
<comment type="caution">
    <text evidence="3">The sequence shown here is derived from an EMBL/GenBank/DDBJ whole genome shotgun (WGS) entry which is preliminary data.</text>
</comment>
<dbReference type="PANTHER" id="PTHR13847">
    <property type="entry name" value="SARCOSINE DEHYDROGENASE-RELATED"/>
    <property type="match status" value="1"/>
</dbReference>
<dbReference type="Gene3D" id="3.50.50.60">
    <property type="entry name" value="FAD/NAD(P)-binding domain"/>
    <property type="match status" value="2"/>
</dbReference>
<dbReference type="AlphaFoldDB" id="A0A225NSF6"/>
<dbReference type="InterPro" id="IPR036188">
    <property type="entry name" value="FAD/NAD-bd_sf"/>
</dbReference>
<dbReference type="SUPFAM" id="SSF54373">
    <property type="entry name" value="FAD-linked reductases, C-terminal domain"/>
    <property type="match status" value="1"/>
</dbReference>
<dbReference type="GO" id="GO:0016491">
    <property type="term" value="F:oxidoreductase activity"/>
    <property type="evidence" value="ECO:0007669"/>
    <property type="project" value="UniProtKB-KW"/>
</dbReference>
<accession>A0A225NSF6</accession>
<keyword evidence="1" id="KW-0560">Oxidoreductase</keyword>
<dbReference type="Gene3D" id="3.30.9.10">
    <property type="entry name" value="D-Amino Acid Oxidase, subunit A, domain 2"/>
    <property type="match status" value="1"/>
</dbReference>
<proteinExistence type="predicted"/>
<dbReference type="InterPro" id="IPR006076">
    <property type="entry name" value="FAD-dep_OxRdtase"/>
</dbReference>
<sequence length="417" mass="45397">MQDRTIVIVGAGITGVAAAEWLRRDGWAPVLVDPIAPGARGQTSYGNAGLLARTSVVPVATPALVRKAPKMVLDPGSPLYLRWSYLPRLMPWLLPFLRNATPDRMRELAGPLSEMTHDTNDQHMSLAAGTGAEAFIRHGEYVWLFRNRAEFEGDAFGADIRKRFGLEPEQLSRDQLQERDPNLGPAYTFGTLYRDFAWLGAPGGYVAALFDHYRREGGAFRQAKVVDIRPGEHPQVTLESGEILRAAKVVLTAGAWSRRFAEALGMTMRLEAERGYHVSMAGPSFTAPHPYMVADAKFVLTPMDGALRAAGVVEFAGIDGPENPEPPKFIAKAIKQVYPGLEFETSTTWMGRRPTTPDSLPAIGEAPGAPNILHGYGGQHVGLTIGPKIGRLIADLAGGRVPNIDLAPYRPDRFAGR</sequence>
<feature type="domain" description="FAD dependent oxidoreductase" evidence="2">
    <location>
        <begin position="6"/>
        <end position="396"/>
    </location>
</feature>